<dbReference type="Proteomes" id="UP000233837">
    <property type="component" value="Unassembled WGS sequence"/>
</dbReference>
<keyword evidence="3" id="KW-1185">Reference proteome</keyword>
<name>A0A2I0XJE6_9ASPA</name>
<reference evidence="2 3" key="1">
    <citation type="journal article" date="2016" name="Sci. Rep.">
        <title>The Dendrobium catenatum Lindl. genome sequence provides insights into polysaccharide synthase, floral development and adaptive evolution.</title>
        <authorList>
            <person name="Zhang G.Q."/>
            <person name="Xu Q."/>
            <person name="Bian C."/>
            <person name="Tsai W.C."/>
            <person name="Yeh C.M."/>
            <person name="Liu K.W."/>
            <person name="Yoshida K."/>
            <person name="Zhang L.S."/>
            <person name="Chang S.B."/>
            <person name="Chen F."/>
            <person name="Shi Y."/>
            <person name="Su Y.Y."/>
            <person name="Zhang Y.Q."/>
            <person name="Chen L.J."/>
            <person name="Yin Y."/>
            <person name="Lin M."/>
            <person name="Huang H."/>
            <person name="Deng H."/>
            <person name="Wang Z.W."/>
            <person name="Zhu S.L."/>
            <person name="Zhao X."/>
            <person name="Deng C."/>
            <person name="Niu S.C."/>
            <person name="Huang J."/>
            <person name="Wang M."/>
            <person name="Liu G.H."/>
            <person name="Yang H.J."/>
            <person name="Xiao X.J."/>
            <person name="Hsiao Y.Y."/>
            <person name="Wu W.L."/>
            <person name="Chen Y.Y."/>
            <person name="Mitsuda N."/>
            <person name="Ohme-Takagi M."/>
            <person name="Luo Y.B."/>
            <person name="Van de Peer Y."/>
            <person name="Liu Z.J."/>
        </authorList>
    </citation>
    <scope>NUCLEOTIDE SEQUENCE [LARGE SCALE GENOMIC DNA]</scope>
    <source>
        <tissue evidence="2">The whole plant</tissue>
    </source>
</reference>
<reference evidence="2 3" key="2">
    <citation type="journal article" date="2017" name="Nature">
        <title>The Apostasia genome and the evolution of orchids.</title>
        <authorList>
            <person name="Zhang G.Q."/>
            <person name="Liu K.W."/>
            <person name="Li Z."/>
            <person name="Lohaus R."/>
            <person name="Hsiao Y.Y."/>
            <person name="Niu S.C."/>
            <person name="Wang J.Y."/>
            <person name="Lin Y.C."/>
            <person name="Xu Q."/>
            <person name="Chen L.J."/>
            <person name="Yoshida K."/>
            <person name="Fujiwara S."/>
            <person name="Wang Z.W."/>
            <person name="Zhang Y.Q."/>
            <person name="Mitsuda N."/>
            <person name="Wang M."/>
            <person name="Liu G.H."/>
            <person name="Pecoraro L."/>
            <person name="Huang H.X."/>
            <person name="Xiao X.J."/>
            <person name="Lin M."/>
            <person name="Wu X.Y."/>
            <person name="Wu W.L."/>
            <person name="Chen Y.Y."/>
            <person name="Chang S.B."/>
            <person name="Sakamoto S."/>
            <person name="Ohme-Takagi M."/>
            <person name="Yagi M."/>
            <person name="Zeng S.J."/>
            <person name="Shen C.Y."/>
            <person name="Yeh C.M."/>
            <person name="Luo Y.B."/>
            <person name="Tsai W.C."/>
            <person name="Van de Peer Y."/>
            <person name="Liu Z.J."/>
        </authorList>
    </citation>
    <scope>NUCLEOTIDE SEQUENCE [LARGE SCALE GENOMIC DNA]</scope>
    <source>
        <tissue evidence="2">The whole plant</tissue>
    </source>
</reference>
<evidence type="ECO:0000256" key="1">
    <source>
        <dbReference type="SAM" id="MobiDB-lite"/>
    </source>
</evidence>
<accession>A0A2I0XJE6</accession>
<organism evidence="2 3">
    <name type="scientific">Dendrobium catenatum</name>
    <dbReference type="NCBI Taxonomy" id="906689"/>
    <lineage>
        <taxon>Eukaryota</taxon>
        <taxon>Viridiplantae</taxon>
        <taxon>Streptophyta</taxon>
        <taxon>Embryophyta</taxon>
        <taxon>Tracheophyta</taxon>
        <taxon>Spermatophyta</taxon>
        <taxon>Magnoliopsida</taxon>
        <taxon>Liliopsida</taxon>
        <taxon>Asparagales</taxon>
        <taxon>Orchidaceae</taxon>
        <taxon>Epidendroideae</taxon>
        <taxon>Malaxideae</taxon>
        <taxon>Dendrobiinae</taxon>
        <taxon>Dendrobium</taxon>
    </lineage>
</organism>
<evidence type="ECO:0000313" key="2">
    <source>
        <dbReference type="EMBL" id="PKU88046.1"/>
    </source>
</evidence>
<feature type="compositionally biased region" description="Low complexity" evidence="1">
    <location>
        <begin position="58"/>
        <end position="71"/>
    </location>
</feature>
<proteinExistence type="predicted"/>
<gene>
    <name evidence="2" type="ORF">MA16_Dca019496</name>
</gene>
<feature type="region of interest" description="Disordered" evidence="1">
    <location>
        <begin position="1"/>
        <end position="78"/>
    </location>
</feature>
<sequence length="78" mass="8337">MVGRNPGSGRQENRRWSAGTPAMVGRKNGGGRQEARQWLAGTSAVVGKNSGDGRWQESSQIPPFSSSPFSSLETSCKK</sequence>
<dbReference type="EMBL" id="KZ501829">
    <property type="protein sequence ID" value="PKU88046.1"/>
    <property type="molecule type" value="Genomic_DNA"/>
</dbReference>
<dbReference type="AlphaFoldDB" id="A0A2I0XJE6"/>
<protein>
    <submittedName>
        <fullName evidence="2">Uncharacterized protein</fullName>
    </submittedName>
</protein>
<evidence type="ECO:0000313" key="3">
    <source>
        <dbReference type="Proteomes" id="UP000233837"/>
    </source>
</evidence>